<dbReference type="Proteomes" id="UP001153076">
    <property type="component" value="Unassembled WGS sequence"/>
</dbReference>
<accession>A0A9Q1QD75</accession>
<dbReference type="Pfam" id="PF01702">
    <property type="entry name" value="TGT"/>
    <property type="match status" value="1"/>
</dbReference>
<name>A0A9Q1QD75_9CARY</name>
<dbReference type="InterPro" id="IPR002616">
    <property type="entry name" value="tRNA_ribo_trans-like"/>
</dbReference>
<dbReference type="SUPFAM" id="SSF51713">
    <property type="entry name" value="tRNA-guanine transglycosylase"/>
    <property type="match status" value="1"/>
</dbReference>
<dbReference type="PANTHER" id="PTHR46064:SF1">
    <property type="entry name" value="QUEUINE TRNA-RIBOSYLTRANSFERASE ACCESSORY SUBUNIT 2"/>
    <property type="match status" value="1"/>
</dbReference>
<reference evidence="2" key="1">
    <citation type="submission" date="2022-04" db="EMBL/GenBank/DDBJ databases">
        <title>Carnegiea gigantea Genome sequencing and assembly v2.</title>
        <authorList>
            <person name="Copetti D."/>
            <person name="Sanderson M.J."/>
            <person name="Burquez A."/>
            <person name="Wojciechowski M.F."/>
        </authorList>
    </citation>
    <scope>NUCLEOTIDE SEQUENCE</scope>
    <source>
        <strain evidence="2">SGP5-SGP5p</strain>
        <tissue evidence="2">Aerial part</tissue>
    </source>
</reference>
<dbReference type="PANTHER" id="PTHR46064">
    <property type="entry name" value="QUEUINE TRNA-RIBOSYLTRANSFERASE ACCESSORY SUBUNIT 2"/>
    <property type="match status" value="1"/>
</dbReference>
<dbReference type="InterPro" id="IPR036511">
    <property type="entry name" value="TGT-like_sf"/>
</dbReference>
<dbReference type="GO" id="GO:0006400">
    <property type="term" value="P:tRNA modification"/>
    <property type="evidence" value="ECO:0007669"/>
    <property type="project" value="InterPro"/>
</dbReference>
<comment type="caution">
    <text evidence="2">The sequence shown here is derived from an EMBL/GenBank/DDBJ whole genome shotgun (WGS) entry which is preliminary data.</text>
</comment>
<sequence>MKFTVKTLSGGARTGVLQLQNPGCCVSIETPCLMLSTRKALPHFLSPDLLSSLPSPDSRLLQFSPLHFAEGLSTQSINNIGGLHNMVGLPEYGLGAVLRDSIICLPESTSTNKNGASFETPFGRLSIKPVEYMKMISYMKPNWAVSLPDEVPAWVTEKRNKSSVDRTILWLDECIKSSKTDGLIFGAIVGGCNVEERRRCAHEVVKRDVSDKNKGE</sequence>
<feature type="domain" description="tRNA-guanine(15) transglycosylase-like" evidence="1">
    <location>
        <begin position="11"/>
        <end position="209"/>
    </location>
</feature>
<proteinExistence type="predicted"/>
<gene>
    <name evidence="2" type="ORF">Cgig2_013481</name>
</gene>
<evidence type="ECO:0000259" key="1">
    <source>
        <dbReference type="Pfam" id="PF01702"/>
    </source>
</evidence>
<evidence type="ECO:0000313" key="2">
    <source>
        <dbReference type="EMBL" id="KAJ8436440.1"/>
    </source>
</evidence>
<dbReference type="InterPro" id="IPR050852">
    <property type="entry name" value="Queuine_tRNA-ribosyltrfase"/>
</dbReference>
<dbReference type="AlphaFoldDB" id="A0A9Q1QD75"/>
<evidence type="ECO:0000313" key="3">
    <source>
        <dbReference type="Proteomes" id="UP001153076"/>
    </source>
</evidence>
<keyword evidence="3" id="KW-1185">Reference proteome</keyword>
<protein>
    <recommendedName>
        <fullName evidence="1">tRNA-guanine(15) transglycosylase-like domain-containing protein</fullName>
    </recommendedName>
</protein>
<organism evidence="2 3">
    <name type="scientific">Carnegiea gigantea</name>
    <dbReference type="NCBI Taxonomy" id="171969"/>
    <lineage>
        <taxon>Eukaryota</taxon>
        <taxon>Viridiplantae</taxon>
        <taxon>Streptophyta</taxon>
        <taxon>Embryophyta</taxon>
        <taxon>Tracheophyta</taxon>
        <taxon>Spermatophyta</taxon>
        <taxon>Magnoliopsida</taxon>
        <taxon>eudicotyledons</taxon>
        <taxon>Gunneridae</taxon>
        <taxon>Pentapetalae</taxon>
        <taxon>Caryophyllales</taxon>
        <taxon>Cactineae</taxon>
        <taxon>Cactaceae</taxon>
        <taxon>Cactoideae</taxon>
        <taxon>Echinocereeae</taxon>
        <taxon>Carnegiea</taxon>
    </lineage>
</organism>
<dbReference type="OrthoDB" id="27601at2759"/>
<dbReference type="Gene3D" id="3.20.20.105">
    <property type="entry name" value="Queuine tRNA-ribosyltransferase-like"/>
    <property type="match status" value="1"/>
</dbReference>
<dbReference type="EMBL" id="JAKOGI010000344">
    <property type="protein sequence ID" value="KAJ8436440.1"/>
    <property type="molecule type" value="Genomic_DNA"/>
</dbReference>